<dbReference type="InterPro" id="IPR029066">
    <property type="entry name" value="PLP-binding_barrel"/>
</dbReference>
<dbReference type="EC" id="4.1.1.20" evidence="5 6"/>
<dbReference type="InterPro" id="IPR022657">
    <property type="entry name" value="De-COase2_CS"/>
</dbReference>
<feature type="binding site" evidence="5">
    <location>
        <position position="300"/>
    </location>
    <ligand>
        <name>substrate</name>
    </ligand>
</feature>
<comment type="subunit">
    <text evidence="5">Homodimer.</text>
</comment>
<feature type="active site" description="Proton donor" evidence="7">
    <location>
        <position position="325"/>
    </location>
</feature>
<dbReference type="InterPro" id="IPR002986">
    <property type="entry name" value="DAP_deCOOHase_LysA"/>
</dbReference>
<dbReference type="SUPFAM" id="SSF51419">
    <property type="entry name" value="PLP-binding barrel"/>
    <property type="match status" value="1"/>
</dbReference>
<dbReference type="eggNOG" id="arCOG02268">
    <property type="taxonomic scope" value="Archaea"/>
</dbReference>
<dbReference type="SUPFAM" id="SSF50621">
    <property type="entry name" value="Alanine racemase C-terminal domain-like"/>
    <property type="match status" value="1"/>
</dbReference>
<protein>
    <recommendedName>
        <fullName evidence="5 6">Diaminopimelate decarboxylase</fullName>
        <shortName evidence="5">DAP decarboxylase</shortName>
        <shortName evidence="5">DAPDC</shortName>
        <ecNumber evidence="5 6">4.1.1.20</ecNumber>
    </recommendedName>
</protein>
<evidence type="ECO:0000256" key="5">
    <source>
        <dbReference type="HAMAP-Rule" id="MF_02120"/>
    </source>
</evidence>
<dbReference type="InterPro" id="IPR022644">
    <property type="entry name" value="De-COase2_N"/>
</dbReference>
<dbReference type="PROSITE" id="PS00879">
    <property type="entry name" value="ODR_DC_2_2"/>
    <property type="match status" value="1"/>
</dbReference>
<comment type="similarity">
    <text evidence="5">Belongs to the Orn/Lys/Arg decarboxylase class-II family. LysA subfamily.</text>
</comment>
<dbReference type="EMBL" id="CP002100">
    <property type="protein sequence ID" value="ADN49690.1"/>
    <property type="molecule type" value="Genomic_DNA"/>
</dbReference>
<evidence type="ECO:0000256" key="6">
    <source>
        <dbReference type="NCBIfam" id="TIGR01048"/>
    </source>
</evidence>
<feature type="binding site" evidence="5">
    <location>
        <position position="354"/>
    </location>
    <ligand>
        <name>pyridoxal 5'-phosphate</name>
        <dbReference type="ChEBI" id="CHEBI:597326"/>
    </ligand>
</feature>
<proteinExistence type="inferred from homology"/>
<dbReference type="GO" id="GO:0009089">
    <property type="term" value="P:lysine biosynthetic process via diaminopimelate"/>
    <property type="evidence" value="ECO:0007669"/>
    <property type="project" value="UniProtKB-UniRule"/>
</dbReference>
<dbReference type="Proteomes" id="UP000006681">
    <property type="component" value="Chromosome"/>
</dbReference>
<evidence type="ECO:0000256" key="4">
    <source>
        <dbReference type="ARBA" id="ARBA00023239"/>
    </source>
</evidence>
<evidence type="ECO:0000313" key="11">
    <source>
        <dbReference type="Proteomes" id="UP000006681"/>
    </source>
</evidence>
<evidence type="ECO:0000256" key="1">
    <source>
        <dbReference type="ARBA" id="ARBA00001933"/>
    </source>
</evidence>
<comment type="pathway">
    <text evidence="5 8">Amino-acid biosynthesis; L-lysine biosynthesis via DAP pathway; L-lysine from DL-2,6-diaminopimelate: step 1/1.</text>
</comment>
<evidence type="ECO:0000256" key="2">
    <source>
        <dbReference type="ARBA" id="ARBA00022793"/>
    </source>
</evidence>
<dbReference type="PANTHER" id="PTHR43727:SF2">
    <property type="entry name" value="GROUP IV DECARBOXYLASE"/>
    <property type="match status" value="1"/>
</dbReference>
<keyword evidence="4 5" id="KW-0456">Lyase</keyword>
<dbReference type="CDD" id="cd06828">
    <property type="entry name" value="PLPDE_III_DapDC"/>
    <property type="match status" value="1"/>
</dbReference>
<organism evidence="10 11">
    <name type="scientific">Vulcanisaeta distributa (strain DSM 14429 / JCM 11212 / NBRC 100878 / IC-017)</name>
    <dbReference type="NCBI Taxonomy" id="572478"/>
    <lineage>
        <taxon>Archaea</taxon>
        <taxon>Thermoproteota</taxon>
        <taxon>Thermoprotei</taxon>
        <taxon>Thermoproteales</taxon>
        <taxon>Thermoproteaceae</taxon>
        <taxon>Vulcanisaeta</taxon>
    </lineage>
</organism>
<feature type="binding site" evidence="5">
    <location>
        <position position="296"/>
    </location>
    <ligand>
        <name>substrate</name>
    </ligand>
</feature>
<dbReference type="STRING" id="572478.Vdis_0283"/>
<keyword evidence="5" id="KW-0028">Amino-acid biosynthesis</keyword>
<feature type="modified residue" description="N6-(pyridoxal phosphate)lysine" evidence="5 7">
    <location>
        <position position="51"/>
    </location>
</feature>
<sequence length="400" mass="44068">MSNCVVGNGISLMELADRFGTPLIVYDLGRVEENYRVIKEATGARVLYSIKANPNLAILTFLRKLGSGADAASPGEIFLALKAGFEPGNILYTGAFRSINDIKYGIDAGVIFNFDSRREFERALSLGYKPKTAFFRVDLGYGRGFAPGVVLAGEESKFGMFLDDAVEAYRLARDVGVGEFGIHAMMGSNVLDADYFIKIAELLKEYAEAIEDRVGIRIRYFDMGGGFGIPYRPDEKPLDLGRLGVLRNFFPGELWVEPGRFIVGNAGYLVTRVTEVKRKGGRTFVGVDVGMNVLIRPMLYGAYHHIITCSNNEEREVVDVVGPICENTDKLAIGRELPRVREGDLLIILNAGAYVYSMSGNYNGRPRPAEVVVYGNEYGIARFRESLESLVAGQVIPSFI</sequence>
<accession>E1QTH5</accession>
<dbReference type="HOGENOM" id="CLU_026444_0_2_2"/>
<feature type="domain" description="Orn/DAP/Arg decarboxylase 2 N-terminal" evidence="9">
    <location>
        <begin position="29"/>
        <end position="264"/>
    </location>
</feature>
<gene>
    <name evidence="5" type="primary">lysA</name>
    <name evidence="10" type="ordered locus">Vdis_0283</name>
</gene>
<evidence type="ECO:0000256" key="3">
    <source>
        <dbReference type="ARBA" id="ARBA00022898"/>
    </source>
</evidence>
<dbReference type="Gene3D" id="2.40.37.10">
    <property type="entry name" value="Lyase, Ornithine Decarboxylase, Chain A, domain 1"/>
    <property type="match status" value="1"/>
</dbReference>
<evidence type="ECO:0000313" key="10">
    <source>
        <dbReference type="EMBL" id="ADN49690.1"/>
    </source>
</evidence>
<comment type="catalytic activity">
    <reaction evidence="5 8">
        <text>meso-2,6-diaminopimelate + H(+) = L-lysine + CO2</text>
        <dbReference type="Rhea" id="RHEA:15101"/>
        <dbReference type="ChEBI" id="CHEBI:15378"/>
        <dbReference type="ChEBI" id="CHEBI:16526"/>
        <dbReference type="ChEBI" id="CHEBI:32551"/>
        <dbReference type="ChEBI" id="CHEBI:57791"/>
        <dbReference type="EC" id="4.1.1.20"/>
    </reaction>
</comment>
<dbReference type="RefSeq" id="WP_013335415.1">
    <property type="nucleotide sequence ID" value="NC_014537.1"/>
</dbReference>
<dbReference type="PRINTS" id="PR01181">
    <property type="entry name" value="DAPDCRBXLASE"/>
</dbReference>
<feature type="binding site" evidence="5">
    <location>
        <position position="226"/>
    </location>
    <ligand>
        <name>pyridoxal 5'-phosphate</name>
        <dbReference type="ChEBI" id="CHEBI:597326"/>
    </ligand>
</feature>
<name>E1QTH5_VULDI</name>
<comment type="cofactor">
    <cofactor evidence="1 5 7 8">
        <name>pyridoxal 5'-phosphate</name>
        <dbReference type="ChEBI" id="CHEBI:597326"/>
    </cofactor>
</comment>
<dbReference type="PRINTS" id="PR01179">
    <property type="entry name" value="ODADCRBXLASE"/>
</dbReference>
<dbReference type="NCBIfam" id="TIGR01048">
    <property type="entry name" value="lysA"/>
    <property type="match status" value="1"/>
</dbReference>
<dbReference type="Gene3D" id="3.20.20.10">
    <property type="entry name" value="Alanine racemase"/>
    <property type="match status" value="1"/>
</dbReference>
<reference evidence="11" key="2">
    <citation type="journal article" date="2010" name="Stand. Genomic Sci.">
        <title>Complete genome sequence of Vulcanisaeta distributa type strain (IC-017T).</title>
        <authorList>
            <person name="Mavromatis K."/>
            <person name="Sikorski J."/>
            <person name="Pabst E."/>
            <person name="Teshima H."/>
            <person name="Lapidus A."/>
            <person name="Lucas S."/>
            <person name="Nolan M."/>
            <person name="Glavina Del Rio T."/>
            <person name="Cheng J."/>
            <person name="Bruce D."/>
            <person name="Goodwin L."/>
            <person name="Pitluck S."/>
            <person name="Liolios K."/>
            <person name="Ivanova N."/>
            <person name="Mikhailova N."/>
            <person name="Pati A."/>
            <person name="Chen A."/>
            <person name="Palaniappan K."/>
            <person name="Land M."/>
            <person name="Hauser L."/>
            <person name="Chang Y."/>
            <person name="Jeffries C."/>
            <person name="Rohde M."/>
            <person name="Spring S."/>
            <person name="Goker M."/>
            <person name="Wirth R."/>
            <person name="Woyke T."/>
            <person name="Bristow J."/>
            <person name="Eisen J."/>
            <person name="Markowitz V."/>
            <person name="Hugenholtz P."/>
            <person name="Klenk H."/>
            <person name="Kyrpides N."/>
        </authorList>
    </citation>
    <scope>NUCLEOTIDE SEQUENCE [LARGE SCALE GENOMIC DNA]</scope>
    <source>
        <strain evidence="11">DSM 14429 / JCM 11212 / NBRC 100878 / IC-017</strain>
    </source>
</reference>
<dbReference type="InterPro" id="IPR009006">
    <property type="entry name" value="Ala_racemase/Decarboxylase_C"/>
</dbReference>
<keyword evidence="3 5" id="KW-0663">Pyridoxal phosphate</keyword>
<evidence type="ECO:0000256" key="7">
    <source>
        <dbReference type="PIRSR" id="PIRSR600183-50"/>
    </source>
</evidence>
<feature type="binding site" evidence="5">
    <location>
        <position position="260"/>
    </location>
    <ligand>
        <name>substrate</name>
    </ligand>
</feature>
<feature type="binding site" evidence="5">
    <location>
        <position position="326"/>
    </location>
    <ligand>
        <name>substrate</name>
    </ligand>
</feature>
<evidence type="ECO:0000259" key="9">
    <source>
        <dbReference type="Pfam" id="PF02784"/>
    </source>
</evidence>
<dbReference type="GO" id="GO:0030170">
    <property type="term" value="F:pyridoxal phosphate binding"/>
    <property type="evidence" value="ECO:0007669"/>
    <property type="project" value="UniProtKB-UniRule"/>
</dbReference>
<keyword evidence="5 8" id="KW-0457">Lysine biosynthesis</keyword>
<keyword evidence="2 5" id="KW-0210">Decarboxylase</keyword>
<reference evidence="10 11" key="1">
    <citation type="journal article" date="2010" name="Stand. Genomic Sci.">
        <title>Complete genome sequence of Vulcanisaeta distributa type strain (IC-017).</title>
        <authorList>
            <person name="Mavromatis K."/>
            <person name="Sikorski J."/>
            <person name="Pabst E."/>
            <person name="Teshima H."/>
            <person name="Lapidus A."/>
            <person name="Lucas S."/>
            <person name="Nolan M."/>
            <person name="Glavina Del Rio T."/>
            <person name="Cheng J.F."/>
            <person name="Bruce D."/>
            <person name="Goodwin L."/>
            <person name="Pitluck S."/>
            <person name="Liolios K."/>
            <person name="Ivanova N."/>
            <person name="Mikhailova N."/>
            <person name="Pati A."/>
            <person name="Chen A."/>
            <person name="Palaniappan K."/>
            <person name="Land M."/>
            <person name="Hauser L."/>
            <person name="Chang Y.J."/>
            <person name="Jeffries C.D."/>
            <person name="Rohde M."/>
            <person name="Spring S."/>
            <person name="Goker M."/>
            <person name="Wirth R."/>
            <person name="Woyke T."/>
            <person name="Bristow J."/>
            <person name="Eisen J.A."/>
            <person name="Markowitz V."/>
            <person name="Hugenholtz P."/>
            <person name="Klenk H.P."/>
            <person name="Kyrpides N.C."/>
        </authorList>
    </citation>
    <scope>NUCLEOTIDE SEQUENCE [LARGE SCALE GENOMIC DNA]</scope>
    <source>
        <strain evidence="11">DSM 14429 / JCM 11212 / NBRC 100878 / IC-017</strain>
    </source>
</reference>
<dbReference type="GeneID" id="9751200"/>
<dbReference type="UniPathway" id="UPA00034">
    <property type="reaction ID" value="UER00027"/>
</dbReference>
<dbReference type="PANTHER" id="PTHR43727">
    <property type="entry name" value="DIAMINOPIMELATE DECARBOXYLASE"/>
    <property type="match status" value="1"/>
</dbReference>
<dbReference type="AlphaFoldDB" id="E1QTH5"/>
<dbReference type="GO" id="GO:0008836">
    <property type="term" value="F:diaminopimelate decarboxylase activity"/>
    <property type="evidence" value="ECO:0007669"/>
    <property type="project" value="UniProtKB-UniRule"/>
</dbReference>
<evidence type="ECO:0000256" key="8">
    <source>
        <dbReference type="RuleBase" id="RU003738"/>
    </source>
</evidence>
<keyword evidence="11" id="KW-1185">Reference proteome</keyword>
<feature type="binding site" evidence="5">
    <location>
        <begin position="257"/>
        <end position="260"/>
    </location>
    <ligand>
        <name>pyridoxal 5'-phosphate</name>
        <dbReference type="ChEBI" id="CHEBI:597326"/>
    </ligand>
</feature>
<dbReference type="OrthoDB" id="18565at2157"/>
<feature type="binding site" evidence="5">
    <location>
        <position position="354"/>
    </location>
    <ligand>
        <name>substrate</name>
    </ligand>
</feature>
<dbReference type="Pfam" id="PF02784">
    <property type="entry name" value="Orn_Arg_deC_N"/>
    <property type="match status" value="1"/>
</dbReference>
<comment type="function">
    <text evidence="5">Specifically catalyzes the decarboxylation of meso-diaminopimelate (meso-DAP) to L-lysine.</text>
</comment>
<dbReference type="HAMAP" id="MF_02120">
    <property type="entry name" value="LysA"/>
    <property type="match status" value="1"/>
</dbReference>
<dbReference type="KEGG" id="vdi:Vdis_0283"/>
<dbReference type="InterPro" id="IPR000183">
    <property type="entry name" value="Orn/DAP/Arg_de-COase"/>
</dbReference>